<dbReference type="Proteomes" id="UP000030710">
    <property type="component" value="Unassembled WGS sequence"/>
</dbReference>
<name>U1NJA9_9EURY</name>
<sequence>MCQRALEDSGLFVLSERRCTGSEQPEYPPRSLMLVTVNDVCSNGLNVVHTDDTSADQPQVVGLEELLRWKLLLNPASICAPHGATSGGPIRGLCLRRVTPQSSSTPFCGVTWLFRDRLARDRDTGLERGSSRTYSVLRRGIQKVGQNGYEYRERIGRSVWLLERAAFLSESCSASRSGINS</sequence>
<dbReference type="AlphaFoldDB" id="U1NJA9"/>
<dbReference type="EMBL" id="KE356561">
    <property type="protein sequence ID" value="ERG97320.1"/>
    <property type="molecule type" value="Genomic_DNA"/>
</dbReference>
<organism evidence="1 2">
    <name type="scientific">Haloquadratum walsbyi J07HQW2</name>
    <dbReference type="NCBI Taxonomy" id="1238425"/>
    <lineage>
        <taxon>Archaea</taxon>
        <taxon>Methanobacteriati</taxon>
        <taxon>Methanobacteriota</taxon>
        <taxon>Stenosarchaea group</taxon>
        <taxon>Halobacteria</taxon>
        <taxon>Halobacteriales</taxon>
        <taxon>Haloferacaceae</taxon>
        <taxon>Haloquadratum</taxon>
    </lineage>
</organism>
<reference evidence="1 2" key="1">
    <citation type="journal article" date="2013" name="PLoS ONE">
        <title>Assembly-driven community genomics of a hypersaline microbial ecosystem.</title>
        <authorList>
            <person name="Podell S."/>
            <person name="Ugalde J.A."/>
            <person name="Narasingarao P."/>
            <person name="Banfield J.F."/>
            <person name="Heidelberg K.B."/>
            <person name="Allen E.E."/>
        </authorList>
    </citation>
    <scope>NUCLEOTIDE SEQUENCE [LARGE SCALE GENOMIC DNA]</scope>
    <source>
        <strain evidence="2">J07HQW2</strain>
    </source>
</reference>
<gene>
    <name evidence="1" type="ORF">J07HQW2_03806</name>
</gene>
<evidence type="ECO:0000313" key="1">
    <source>
        <dbReference type="EMBL" id="ERG97320.1"/>
    </source>
</evidence>
<dbReference type="HOGENOM" id="CLU_1485873_0_0_2"/>
<accession>U1NJA9</accession>
<proteinExistence type="predicted"/>
<protein>
    <submittedName>
        <fullName evidence="1">Uncharacterized protein</fullName>
    </submittedName>
</protein>
<evidence type="ECO:0000313" key="2">
    <source>
        <dbReference type="Proteomes" id="UP000030710"/>
    </source>
</evidence>